<name>A0ABM1LCW7_GEKJA</name>
<evidence type="ECO:0000256" key="1">
    <source>
        <dbReference type="ARBA" id="ARBA00022723"/>
    </source>
</evidence>
<keyword evidence="3 5" id="KW-0863">Zinc-finger</keyword>
<dbReference type="PROSITE" id="PS50157">
    <property type="entry name" value="ZINC_FINGER_C2H2_2"/>
    <property type="match status" value="2"/>
</dbReference>
<evidence type="ECO:0000313" key="9">
    <source>
        <dbReference type="RefSeq" id="XP_015283804.1"/>
    </source>
</evidence>
<dbReference type="PANTHER" id="PTHR31635">
    <property type="entry name" value="REVERSE TRANSCRIPTASE DOMAIN-CONTAINING PROTEIN-RELATED"/>
    <property type="match status" value="1"/>
</dbReference>
<dbReference type="SUPFAM" id="SSF56672">
    <property type="entry name" value="DNA/RNA polymerases"/>
    <property type="match status" value="1"/>
</dbReference>
<dbReference type="Gene3D" id="6.10.140.140">
    <property type="match status" value="1"/>
</dbReference>
<dbReference type="Pfam" id="PF00078">
    <property type="entry name" value="RVT_1"/>
    <property type="match status" value="1"/>
</dbReference>
<dbReference type="Gene3D" id="3.30.160.60">
    <property type="entry name" value="Classic Zinc Finger"/>
    <property type="match status" value="2"/>
</dbReference>
<dbReference type="InterPro" id="IPR001909">
    <property type="entry name" value="KRAB"/>
</dbReference>
<evidence type="ECO:0000259" key="7">
    <source>
        <dbReference type="PROSITE" id="PS50157"/>
    </source>
</evidence>
<keyword evidence="4" id="KW-0862">Zinc</keyword>
<proteinExistence type="predicted"/>
<feature type="domain" description="C2H2-type" evidence="7">
    <location>
        <begin position="249"/>
        <end position="276"/>
    </location>
</feature>
<dbReference type="SUPFAM" id="SSF57667">
    <property type="entry name" value="beta-beta-alpha zinc fingers"/>
    <property type="match status" value="2"/>
</dbReference>
<reference evidence="9" key="1">
    <citation type="submission" date="2025-08" db="UniProtKB">
        <authorList>
            <consortium name="RefSeq"/>
        </authorList>
    </citation>
    <scope>IDENTIFICATION</scope>
</reference>
<keyword evidence="1" id="KW-0479">Metal-binding</keyword>
<protein>
    <submittedName>
        <fullName evidence="9">Zinc finger protein 577-like</fullName>
    </submittedName>
</protein>
<gene>
    <name evidence="9" type="primary">LOC107124807</name>
</gene>
<feature type="region of interest" description="Disordered" evidence="6">
    <location>
        <begin position="151"/>
        <end position="171"/>
    </location>
</feature>
<feature type="domain" description="C2H2-type" evidence="7">
    <location>
        <begin position="193"/>
        <end position="220"/>
    </location>
</feature>
<evidence type="ECO:0000313" key="8">
    <source>
        <dbReference type="Proteomes" id="UP000694871"/>
    </source>
</evidence>
<organism evidence="8 9">
    <name type="scientific">Gekko japonicus</name>
    <name type="common">Schlegel's Japanese gecko</name>
    <dbReference type="NCBI Taxonomy" id="146911"/>
    <lineage>
        <taxon>Eukaryota</taxon>
        <taxon>Metazoa</taxon>
        <taxon>Chordata</taxon>
        <taxon>Craniata</taxon>
        <taxon>Vertebrata</taxon>
        <taxon>Euteleostomi</taxon>
        <taxon>Lepidosauria</taxon>
        <taxon>Squamata</taxon>
        <taxon>Bifurcata</taxon>
        <taxon>Gekkota</taxon>
        <taxon>Gekkonidae</taxon>
        <taxon>Gekkoninae</taxon>
        <taxon>Gekko</taxon>
    </lineage>
</organism>
<dbReference type="CDD" id="cd01650">
    <property type="entry name" value="RT_nLTR_like"/>
    <property type="match status" value="1"/>
</dbReference>
<keyword evidence="8" id="KW-1185">Reference proteome</keyword>
<dbReference type="PANTHER" id="PTHR31635:SF196">
    <property type="entry name" value="REVERSE TRANSCRIPTASE DOMAIN-CONTAINING PROTEIN-RELATED"/>
    <property type="match status" value="1"/>
</dbReference>
<accession>A0ABM1LCW7</accession>
<evidence type="ECO:0000256" key="5">
    <source>
        <dbReference type="PROSITE-ProRule" id="PRU00042"/>
    </source>
</evidence>
<dbReference type="GeneID" id="107124807"/>
<dbReference type="RefSeq" id="XP_015283804.1">
    <property type="nucleotide sequence ID" value="XM_015428318.1"/>
</dbReference>
<dbReference type="Proteomes" id="UP000694871">
    <property type="component" value="Unplaced"/>
</dbReference>
<evidence type="ECO:0000256" key="4">
    <source>
        <dbReference type="ARBA" id="ARBA00022833"/>
    </source>
</evidence>
<evidence type="ECO:0000256" key="6">
    <source>
        <dbReference type="SAM" id="MobiDB-lite"/>
    </source>
</evidence>
<dbReference type="InterPro" id="IPR036236">
    <property type="entry name" value="Znf_C2H2_sf"/>
</dbReference>
<dbReference type="InterPro" id="IPR013087">
    <property type="entry name" value="Znf_C2H2_type"/>
</dbReference>
<dbReference type="InterPro" id="IPR000477">
    <property type="entry name" value="RT_dom"/>
</dbReference>
<dbReference type="Pfam" id="PF01352">
    <property type="entry name" value="KRAB"/>
    <property type="match status" value="1"/>
</dbReference>
<dbReference type="InterPro" id="IPR043502">
    <property type="entry name" value="DNA/RNA_pol_sf"/>
</dbReference>
<keyword evidence="2" id="KW-0677">Repeat</keyword>
<sequence>MEIKNYRPISLLNADYKIYTSILAQRLRQVLQHLIHPDQSGFLPKRQLRHNVRMILDVLEYGELNPDKQLAVVFLDAEKAFDNISWDYMVAVCFTKAERVLLDLGQRALDTELMMEGYGSVASLGDDRGNEEDEELHHLLPDEDKTEDLSGNFGTQGGPKGQNGSHLVEKRDQPTPFQGGDFCEAVHMVEEMYTCLGCGMIFSDEAQYNVHLQLQCGKKTHQFLDYGKSFLCGAELLKHQQTHGGEKLHNFSDCGESSSEKSELIKHESINSGEKPLLCSETGMTDSDERHGNLHSPRHIIMKACKCFRCGRASEDFSVSTTSRDGFSLYKNPLATPSS</sequence>
<evidence type="ECO:0000256" key="3">
    <source>
        <dbReference type="ARBA" id="ARBA00022771"/>
    </source>
</evidence>
<evidence type="ECO:0000256" key="2">
    <source>
        <dbReference type="ARBA" id="ARBA00022737"/>
    </source>
</evidence>